<comment type="similarity">
    <text evidence="9">Belongs to the ustYa family.</text>
</comment>
<dbReference type="InParanoid" id="A0A2T3A3F7"/>
<protein>
    <recommendedName>
        <fullName evidence="12">Tat pathway signal sequence</fullName>
    </recommendedName>
</protein>
<keyword evidence="6" id="KW-0843">Virulence</keyword>
<evidence type="ECO:0000256" key="9">
    <source>
        <dbReference type="ARBA" id="ARBA00035112"/>
    </source>
</evidence>
<dbReference type="PANTHER" id="PTHR33365">
    <property type="entry name" value="YALI0B05434P"/>
    <property type="match status" value="1"/>
</dbReference>
<dbReference type="Proteomes" id="UP000241462">
    <property type="component" value="Unassembled WGS sequence"/>
</dbReference>
<feature type="non-terminal residue" evidence="10">
    <location>
        <position position="1"/>
    </location>
</feature>
<dbReference type="EMBL" id="KZ678487">
    <property type="protein sequence ID" value="PSR82116.1"/>
    <property type="molecule type" value="Genomic_DNA"/>
</dbReference>
<dbReference type="AlphaFoldDB" id="A0A2T3A3F7"/>
<comment type="subcellular location">
    <subcellularLocation>
        <location evidence="1">Membrane</location>
        <topology evidence="1">Single-pass membrane protein</topology>
    </subcellularLocation>
</comment>
<reference evidence="10 11" key="1">
    <citation type="journal article" date="2018" name="Mycol. Prog.">
        <title>Coniella lustricola, a new species from submerged detritus.</title>
        <authorList>
            <person name="Raudabaugh D.B."/>
            <person name="Iturriaga T."/>
            <person name="Carver A."/>
            <person name="Mondo S."/>
            <person name="Pangilinan J."/>
            <person name="Lipzen A."/>
            <person name="He G."/>
            <person name="Amirebrahimi M."/>
            <person name="Grigoriev I.V."/>
            <person name="Miller A.N."/>
        </authorList>
    </citation>
    <scope>NUCLEOTIDE SEQUENCE [LARGE SCALE GENOMIC DNA]</scope>
    <source>
        <strain evidence="10 11">B22-T-1</strain>
    </source>
</reference>
<dbReference type="STRING" id="2025994.A0A2T3A3F7"/>
<organism evidence="10 11">
    <name type="scientific">Coniella lustricola</name>
    <dbReference type="NCBI Taxonomy" id="2025994"/>
    <lineage>
        <taxon>Eukaryota</taxon>
        <taxon>Fungi</taxon>
        <taxon>Dikarya</taxon>
        <taxon>Ascomycota</taxon>
        <taxon>Pezizomycotina</taxon>
        <taxon>Sordariomycetes</taxon>
        <taxon>Sordariomycetidae</taxon>
        <taxon>Diaporthales</taxon>
        <taxon>Schizoparmaceae</taxon>
        <taxon>Coniella</taxon>
    </lineage>
</organism>
<evidence type="ECO:0000256" key="3">
    <source>
        <dbReference type="ARBA" id="ARBA00022692"/>
    </source>
</evidence>
<evidence type="ECO:0000256" key="7">
    <source>
        <dbReference type="ARBA" id="ARBA00023136"/>
    </source>
</evidence>
<evidence type="ECO:0000256" key="5">
    <source>
        <dbReference type="ARBA" id="ARBA00023002"/>
    </source>
</evidence>
<dbReference type="Pfam" id="PF11807">
    <property type="entry name" value="UstYa"/>
    <property type="match status" value="1"/>
</dbReference>
<evidence type="ECO:0000313" key="10">
    <source>
        <dbReference type="EMBL" id="PSR82116.1"/>
    </source>
</evidence>
<evidence type="ECO:0000256" key="6">
    <source>
        <dbReference type="ARBA" id="ARBA00023026"/>
    </source>
</evidence>
<dbReference type="OrthoDB" id="3687641at2759"/>
<evidence type="ECO:0000256" key="2">
    <source>
        <dbReference type="ARBA" id="ARBA00004685"/>
    </source>
</evidence>
<keyword evidence="8" id="KW-0325">Glycoprotein</keyword>
<evidence type="ECO:0000256" key="8">
    <source>
        <dbReference type="ARBA" id="ARBA00023180"/>
    </source>
</evidence>
<evidence type="ECO:0008006" key="12">
    <source>
        <dbReference type="Google" id="ProtNLM"/>
    </source>
</evidence>
<keyword evidence="3" id="KW-0812">Transmembrane</keyword>
<comment type="pathway">
    <text evidence="2">Mycotoxin biosynthesis.</text>
</comment>
<dbReference type="GO" id="GO:0016491">
    <property type="term" value="F:oxidoreductase activity"/>
    <property type="evidence" value="ECO:0007669"/>
    <property type="project" value="UniProtKB-KW"/>
</dbReference>
<dbReference type="PANTHER" id="PTHR33365:SF4">
    <property type="entry name" value="CYCLOCHLOROTINE BIOSYNTHESIS PROTEIN O"/>
    <property type="match status" value="1"/>
</dbReference>
<gene>
    <name evidence="10" type="ORF">BD289DRAFT_371787</name>
</gene>
<keyword evidence="7" id="KW-0472">Membrane</keyword>
<evidence type="ECO:0000313" key="11">
    <source>
        <dbReference type="Proteomes" id="UP000241462"/>
    </source>
</evidence>
<dbReference type="GO" id="GO:0043386">
    <property type="term" value="P:mycotoxin biosynthetic process"/>
    <property type="evidence" value="ECO:0007669"/>
    <property type="project" value="InterPro"/>
</dbReference>
<accession>A0A2T3A3F7</accession>
<keyword evidence="5" id="KW-0560">Oxidoreductase</keyword>
<evidence type="ECO:0000256" key="4">
    <source>
        <dbReference type="ARBA" id="ARBA00022989"/>
    </source>
</evidence>
<keyword evidence="4" id="KW-1133">Transmembrane helix</keyword>
<dbReference type="InterPro" id="IPR021765">
    <property type="entry name" value="UstYa-like"/>
</dbReference>
<evidence type="ECO:0000256" key="1">
    <source>
        <dbReference type="ARBA" id="ARBA00004167"/>
    </source>
</evidence>
<sequence length="192" mass="22279">SEYQGWPDAHKDRLWDKYEDGNYLWIDASTASQLPFPTEHAPDDAHTADYVVGLSVFHVLHCLAVLRRSVYPRRYNASLLHADGSVDYHRWHHVDHCLETVRRDVLCHADTAATTWEWVEASQMTIRPETKHVCRDFDKISAWAYERHVAANQRMHVEAGRVVDYTGQPPSEAWDRIQVEPPADWAYTVDDL</sequence>
<proteinExistence type="inferred from homology"/>
<keyword evidence="11" id="KW-1185">Reference proteome</keyword>
<name>A0A2T3A3F7_9PEZI</name>
<dbReference type="GO" id="GO:0016020">
    <property type="term" value="C:membrane"/>
    <property type="evidence" value="ECO:0007669"/>
    <property type="project" value="UniProtKB-SubCell"/>
</dbReference>